<dbReference type="AlphaFoldDB" id="A0A915EE34"/>
<evidence type="ECO:0000313" key="2">
    <source>
        <dbReference type="Proteomes" id="UP000887574"/>
    </source>
</evidence>
<dbReference type="Pfam" id="PF14438">
    <property type="entry name" value="SM-ATX"/>
    <property type="match status" value="1"/>
</dbReference>
<reference evidence="3" key="1">
    <citation type="submission" date="2022-11" db="UniProtKB">
        <authorList>
            <consortium name="WormBaseParasite"/>
        </authorList>
    </citation>
    <scope>IDENTIFICATION</scope>
</reference>
<protein>
    <submittedName>
        <fullName evidence="3">Ataxin 2 SM domain-containing protein</fullName>
    </submittedName>
</protein>
<dbReference type="WBParaSite" id="jg4339">
    <property type="protein sequence ID" value="jg4339"/>
    <property type="gene ID" value="jg4339"/>
</dbReference>
<organism evidence="2 3">
    <name type="scientific">Ditylenchus dipsaci</name>
    <dbReference type="NCBI Taxonomy" id="166011"/>
    <lineage>
        <taxon>Eukaryota</taxon>
        <taxon>Metazoa</taxon>
        <taxon>Ecdysozoa</taxon>
        <taxon>Nematoda</taxon>
        <taxon>Chromadorea</taxon>
        <taxon>Rhabditida</taxon>
        <taxon>Tylenchina</taxon>
        <taxon>Tylenchomorpha</taxon>
        <taxon>Sphaerularioidea</taxon>
        <taxon>Anguinidae</taxon>
        <taxon>Anguininae</taxon>
        <taxon>Ditylenchus</taxon>
    </lineage>
</organism>
<sequence>MNKTGSVEIPNAADKQKKLDGPVALSSCVISMIGREIEVKTVDGETWAGTLKACSSNFDIGLVLARKCPISEDHKGCIVNAVSKMEFKSQDVVDITVLSKKRKQANSTLRVKKASQLMDKLRMSTIPQQKTRSRK</sequence>
<feature type="domain" description="Ataxin 2 SM" evidence="1">
    <location>
        <begin position="28"/>
        <end position="97"/>
    </location>
</feature>
<dbReference type="InterPro" id="IPR025852">
    <property type="entry name" value="SM_dom_ATX"/>
</dbReference>
<evidence type="ECO:0000313" key="3">
    <source>
        <dbReference type="WBParaSite" id="jg4339"/>
    </source>
</evidence>
<name>A0A915EE34_9BILA</name>
<proteinExistence type="predicted"/>
<keyword evidence="2" id="KW-1185">Reference proteome</keyword>
<evidence type="ECO:0000259" key="1">
    <source>
        <dbReference type="Pfam" id="PF14438"/>
    </source>
</evidence>
<dbReference type="Proteomes" id="UP000887574">
    <property type="component" value="Unplaced"/>
</dbReference>
<accession>A0A915EE34</accession>